<feature type="transmembrane region" description="Helical" evidence="1">
    <location>
        <begin position="259"/>
        <end position="278"/>
    </location>
</feature>
<feature type="transmembrane region" description="Helical" evidence="1">
    <location>
        <begin position="325"/>
        <end position="345"/>
    </location>
</feature>
<feature type="transmembrane region" description="Helical" evidence="1">
    <location>
        <begin position="179"/>
        <end position="198"/>
    </location>
</feature>
<dbReference type="InterPro" id="IPR043968">
    <property type="entry name" value="SGNH"/>
</dbReference>
<dbReference type="Pfam" id="PF01757">
    <property type="entry name" value="Acyl_transf_3"/>
    <property type="match status" value="1"/>
</dbReference>
<evidence type="ECO:0000313" key="4">
    <source>
        <dbReference type="EMBL" id="WMY86421.1"/>
    </source>
</evidence>
<feature type="transmembrane region" description="Helical" evidence="1">
    <location>
        <begin position="90"/>
        <end position="109"/>
    </location>
</feature>
<sequence>MTSIVHAKVADAISLHNDQKYRPDIDGLRAIAVLAVIFYHFKVPFFTGGFIGVDVFFVISGYLITKGILSQQRIGRFNFSDFYTRRVRRLIPALLATIVASFIAAAFLFSPADFKQMSGSTVYALAGISNLFFWMETGYFDTASDVKPLLHTWSLSVEIQFYILWPLMLIGISNYTKNLLAATSTVFILGAAAAYFFLQHDASGAFFLSPFRVHEFLLGALVVLVEQNRFNQLIKEIAYATGLALVITPVFFYDSDTTLFPGAAAMVPVIGAALMIFAGDTAKLAKVCRSRGAVKVGEISYSLYLVHWPLYVFTSYIAFKNISAASIVTLLLATFALATALYYVIEKPLRHQSSSKLSGPEFALSTLICSLAIIVTAASSWAKNGWEWRLPEEIRNIAKINIKELNDYTWTAHKALNKKSSFDPSSNKEKILIIGDSQAADVVNMLTESGEIKNYDVISRIVVTDCATPYLSANDADHFFKSVNTFTIKRPELISQCRTQHQHLMDEKLLKSADKIFISFQWRPFAIDYNIKAINHIKSITNAKIYVFSRKDLTQGSIAIITSLGRTTGANSYAASLRSKENEEISKKMSFIPNTTFIDLMSLTCPNESSCVVLTPNNQPVFFDSAHLTKDGAKMMGLELTKTLL</sequence>
<dbReference type="EC" id="2.3.1.-" evidence="4"/>
<evidence type="ECO:0000313" key="5">
    <source>
        <dbReference type="Proteomes" id="UP001258940"/>
    </source>
</evidence>
<organism evidence="4 5">
    <name type="scientific">Pseudomonas shirazica</name>
    <dbReference type="NCBI Taxonomy" id="1940636"/>
    <lineage>
        <taxon>Bacteria</taxon>
        <taxon>Pseudomonadati</taxon>
        <taxon>Pseudomonadota</taxon>
        <taxon>Gammaproteobacteria</taxon>
        <taxon>Pseudomonadales</taxon>
        <taxon>Pseudomonadaceae</taxon>
        <taxon>Pseudomonas</taxon>
    </lineage>
</organism>
<dbReference type="InterPro" id="IPR050879">
    <property type="entry name" value="Acyltransferase_3"/>
</dbReference>
<dbReference type="GO" id="GO:0016746">
    <property type="term" value="F:acyltransferase activity"/>
    <property type="evidence" value="ECO:0007669"/>
    <property type="project" value="UniProtKB-KW"/>
</dbReference>
<feature type="transmembrane region" description="Helical" evidence="1">
    <location>
        <begin position="49"/>
        <end position="69"/>
    </location>
</feature>
<reference evidence="4 5" key="1">
    <citation type="journal article" date="2023" name="J Bioinform Genom">
        <title>Complete genome sequence of the bacterium Pseudomonas shirazica hy376 from natural waters of algiers.</title>
        <authorList>
            <person name="Haffaressas Y."/>
            <person name="Seghouani N."/>
            <person name="Arzamasceva V.O."/>
            <person name="Tepeeva A.N."/>
            <person name="Vasilenko O.V."/>
        </authorList>
    </citation>
    <scope>NUCLEOTIDE SEQUENCE [LARGE SCALE GENOMIC DNA]</scope>
    <source>
        <strain evidence="4 5">HY376</strain>
    </source>
</reference>
<name>A0ABY9SWL8_9PSED</name>
<dbReference type="RefSeq" id="WP_309673417.1">
    <property type="nucleotide sequence ID" value="NZ_CP127845.1"/>
</dbReference>
<feature type="domain" description="Acyltransferase 3" evidence="2">
    <location>
        <begin position="24"/>
        <end position="342"/>
    </location>
</feature>
<feature type="transmembrane region" description="Helical" evidence="1">
    <location>
        <begin position="357"/>
        <end position="382"/>
    </location>
</feature>
<evidence type="ECO:0000256" key="1">
    <source>
        <dbReference type="SAM" id="Phobius"/>
    </source>
</evidence>
<keyword evidence="1" id="KW-0472">Membrane</keyword>
<keyword evidence="4" id="KW-0012">Acyltransferase</keyword>
<feature type="transmembrane region" description="Helical" evidence="1">
    <location>
        <begin position="299"/>
        <end position="319"/>
    </location>
</feature>
<dbReference type="InterPro" id="IPR002656">
    <property type="entry name" value="Acyl_transf_3_dom"/>
</dbReference>
<feature type="transmembrane region" description="Helical" evidence="1">
    <location>
        <begin position="237"/>
        <end position="253"/>
    </location>
</feature>
<dbReference type="EMBL" id="CP127845">
    <property type="protein sequence ID" value="WMY86421.1"/>
    <property type="molecule type" value="Genomic_DNA"/>
</dbReference>
<keyword evidence="5" id="KW-1185">Reference proteome</keyword>
<feature type="transmembrane region" description="Helical" evidence="1">
    <location>
        <begin position="204"/>
        <end position="225"/>
    </location>
</feature>
<accession>A0ABY9SWL8</accession>
<keyword evidence="4" id="KW-0808">Transferase</keyword>
<protein>
    <submittedName>
        <fullName evidence="4">Acyltransferase family protein</fullName>
        <ecNumber evidence="4">2.3.1.-</ecNumber>
    </submittedName>
</protein>
<dbReference type="Proteomes" id="UP001258940">
    <property type="component" value="Chromosome"/>
</dbReference>
<dbReference type="PANTHER" id="PTHR23028:SF53">
    <property type="entry name" value="ACYL_TRANSF_3 DOMAIN-CONTAINING PROTEIN"/>
    <property type="match status" value="1"/>
</dbReference>
<keyword evidence="1" id="KW-1133">Transmembrane helix</keyword>
<feature type="domain" description="SGNH" evidence="3">
    <location>
        <begin position="421"/>
        <end position="637"/>
    </location>
</feature>
<feature type="transmembrane region" description="Helical" evidence="1">
    <location>
        <begin position="153"/>
        <end position="172"/>
    </location>
</feature>
<evidence type="ECO:0000259" key="3">
    <source>
        <dbReference type="Pfam" id="PF19040"/>
    </source>
</evidence>
<keyword evidence="1" id="KW-0812">Transmembrane</keyword>
<dbReference type="Pfam" id="PF19040">
    <property type="entry name" value="SGNH"/>
    <property type="match status" value="1"/>
</dbReference>
<dbReference type="PANTHER" id="PTHR23028">
    <property type="entry name" value="ACETYLTRANSFERASE"/>
    <property type="match status" value="1"/>
</dbReference>
<evidence type="ECO:0000259" key="2">
    <source>
        <dbReference type="Pfam" id="PF01757"/>
    </source>
</evidence>
<gene>
    <name evidence="4" type="ORF">QR297_05925</name>
</gene>
<proteinExistence type="predicted"/>